<reference evidence="2 4" key="1">
    <citation type="submission" date="2019-02" db="EMBL/GenBank/DDBJ databases">
        <title>Use of ANI for Rapid Identification of Enteric Bacteria.</title>
        <authorList>
            <person name="Pruckler J."/>
            <person name="Lane C."/>
            <person name="Aubert R."/>
        </authorList>
    </citation>
    <scope>NUCLEOTIDE SEQUENCE [LARGE SCALE GENOMIC DNA]</scope>
    <source>
        <strain evidence="2 4">2014D-0083</strain>
    </source>
</reference>
<dbReference type="EMBL" id="VRMB01000024">
    <property type="protein sequence ID" value="TXK68860.1"/>
    <property type="molecule type" value="Genomic_DNA"/>
</dbReference>
<dbReference type="RefSeq" id="WP_039665293.1">
    <property type="nucleotide sequence ID" value="NZ_CP037746.1"/>
</dbReference>
<dbReference type="Proteomes" id="UP000293421">
    <property type="component" value="Chromosome"/>
</dbReference>
<feature type="transmembrane region" description="Helical" evidence="1">
    <location>
        <begin position="380"/>
        <end position="399"/>
    </location>
</feature>
<dbReference type="AlphaFoldDB" id="A0AAE5YH24"/>
<sequence>MQNHEQIKEEIAQKLDISKNEISYIEHSDLYQITNCAIKKTNIEIFEKYHLFFYNCQIQNFILENPIHFIEFKLCEFKDSFLIRKNFSGSVIIKDSIFYKDFQILWVEKPLHKIYIGQNNFQNVSIFENQFLNFCFEENKVKNTSIYNNIFKENAYFAKNNFEKECVFFKNSFEKSLSFYNCIFSQCFVFFQNNIKENLNTTNTNLDFTFDKLQENIYNQNNIHLNSKIEYRANDFRDSFKTFKNALIKDNNLLDASKFHKYELYCKEIELLAKKDKTSKEKIDLLQLVFYRKLCDHHTDLLKVFHNLLIVFMLFGIFSFTLNHFKTPPPQEQTKYNIISTISNETTYLIKDANKTTYNFLNFDIRKDFTNLEFFLKNKIFINTFVISALIFLMILMRFDIFVKLFLFSNVCFLVFDFLNLSSLFAHILMIILLMAFILTFAMLDENKEKFTRIFVVLCAYICFVFILLTKASLLIPIFGNLLEKNIKGDYPLMLSFSVMYFVFVILVIFSLQKTARKNTIIPK</sequence>
<dbReference type="Proteomes" id="UP000321325">
    <property type="component" value="Unassembled WGS sequence"/>
</dbReference>
<feature type="transmembrane region" description="Helical" evidence="1">
    <location>
        <begin position="491"/>
        <end position="512"/>
    </location>
</feature>
<keyword evidence="5" id="KW-1185">Reference proteome</keyword>
<evidence type="ECO:0000313" key="2">
    <source>
        <dbReference type="EMBL" id="QBL13800.1"/>
    </source>
</evidence>
<accession>A0AAE5YH24</accession>
<evidence type="ECO:0000313" key="4">
    <source>
        <dbReference type="Proteomes" id="UP000293421"/>
    </source>
</evidence>
<keyword evidence="1" id="KW-0472">Membrane</keyword>
<dbReference type="EMBL" id="CP037746">
    <property type="protein sequence ID" value="QBL13800.1"/>
    <property type="molecule type" value="Genomic_DNA"/>
</dbReference>
<keyword evidence="1" id="KW-1133">Transmembrane helix</keyword>
<name>A0AAE5YH24_9BACT</name>
<reference evidence="3 5" key="2">
    <citation type="submission" date="2019-08" db="EMBL/GenBank/DDBJ databases">
        <title>Rapid identification of Enteric Bacteria from Whole Genome Sequences (WGS) using Average Nucleotide Identity (ANI).</title>
        <authorList>
            <person name="Lane C."/>
        </authorList>
    </citation>
    <scope>NUCLEOTIDE SEQUENCE [LARGE SCALE GENOMIC DNA]</scope>
    <source>
        <strain evidence="3 5">2010D-8464</strain>
    </source>
</reference>
<gene>
    <name evidence="2" type="ORF">A9460_05485</name>
    <name evidence="3" type="ORF">FVD15_04920</name>
</gene>
<evidence type="ECO:0000313" key="3">
    <source>
        <dbReference type="EMBL" id="TXK68860.1"/>
    </source>
</evidence>
<evidence type="ECO:0000313" key="5">
    <source>
        <dbReference type="Proteomes" id="UP000321325"/>
    </source>
</evidence>
<feature type="transmembrane region" description="Helical" evidence="1">
    <location>
        <begin position="419"/>
        <end position="442"/>
    </location>
</feature>
<dbReference type="GeneID" id="66287205"/>
<feature type="transmembrane region" description="Helical" evidence="1">
    <location>
        <begin position="454"/>
        <end position="479"/>
    </location>
</feature>
<feature type="transmembrane region" description="Helical" evidence="1">
    <location>
        <begin position="304"/>
        <end position="325"/>
    </location>
</feature>
<organism evidence="2 4">
    <name type="scientific">Campylobacter volucris</name>
    <dbReference type="NCBI Taxonomy" id="1031542"/>
    <lineage>
        <taxon>Bacteria</taxon>
        <taxon>Pseudomonadati</taxon>
        <taxon>Campylobacterota</taxon>
        <taxon>Epsilonproteobacteria</taxon>
        <taxon>Campylobacterales</taxon>
        <taxon>Campylobacteraceae</taxon>
        <taxon>Campylobacter</taxon>
    </lineage>
</organism>
<protein>
    <submittedName>
        <fullName evidence="2">Pentapeptide repeat-containing protein</fullName>
    </submittedName>
</protein>
<evidence type="ECO:0000256" key="1">
    <source>
        <dbReference type="SAM" id="Phobius"/>
    </source>
</evidence>
<keyword evidence="1" id="KW-0812">Transmembrane</keyword>
<proteinExistence type="predicted"/>